<evidence type="ECO:0000313" key="3">
    <source>
        <dbReference type="EMBL" id="MDL5032008.1"/>
    </source>
</evidence>
<dbReference type="RefSeq" id="WP_285982112.1">
    <property type="nucleotide sequence ID" value="NZ_JASVDS010000002.1"/>
</dbReference>
<dbReference type="InterPro" id="IPR013424">
    <property type="entry name" value="Ice-binding_C"/>
</dbReference>
<feature type="chain" id="PRO_5045722924" evidence="1">
    <location>
        <begin position="22"/>
        <end position="181"/>
    </location>
</feature>
<evidence type="ECO:0000256" key="1">
    <source>
        <dbReference type="SAM" id="SignalP"/>
    </source>
</evidence>
<name>A0ABT7LGM1_9BURK</name>
<sequence length="181" mass="18174">MKLKSAVAALALSGLAFAASAATLTYNVSRTIGSGSVMGTITTDGTFGTLSTGNITAWSLTFNDGTSSFVSNQGNSQVGVFGLGFTADIDSLDFNFGQAGAAVDFQSPVIGSGVDYWCFDGTSLSCTGGHSTENVNGGSATLSISQQGVIAMATRQAVPEPASLALVGLALVGAAASRRRR</sequence>
<feature type="domain" description="Ice-binding protein C-terminal" evidence="2">
    <location>
        <begin position="157"/>
        <end position="180"/>
    </location>
</feature>
<dbReference type="NCBIfam" id="TIGR02595">
    <property type="entry name" value="PEP_CTERM"/>
    <property type="match status" value="1"/>
</dbReference>
<reference evidence="3 4" key="1">
    <citation type="submission" date="2023-06" db="EMBL/GenBank/DDBJ databases">
        <title>Pelomonas sp. APW6 16S ribosomal RNA gene genome sequencing and assembly.</title>
        <authorList>
            <person name="Woo H."/>
        </authorList>
    </citation>
    <scope>NUCLEOTIDE SEQUENCE [LARGE SCALE GENOMIC DNA]</scope>
    <source>
        <strain evidence="3 4">APW6</strain>
    </source>
</reference>
<evidence type="ECO:0000259" key="2">
    <source>
        <dbReference type="Pfam" id="PF07589"/>
    </source>
</evidence>
<accession>A0ABT7LGM1</accession>
<dbReference type="Pfam" id="PF07589">
    <property type="entry name" value="PEP-CTERM"/>
    <property type="match status" value="1"/>
</dbReference>
<keyword evidence="1" id="KW-0732">Signal</keyword>
<organism evidence="3 4">
    <name type="scientific">Roseateles subflavus</name>
    <dbReference type="NCBI Taxonomy" id="3053353"/>
    <lineage>
        <taxon>Bacteria</taxon>
        <taxon>Pseudomonadati</taxon>
        <taxon>Pseudomonadota</taxon>
        <taxon>Betaproteobacteria</taxon>
        <taxon>Burkholderiales</taxon>
        <taxon>Sphaerotilaceae</taxon>
        <taxon>Roseateles</taxon>
    </lineage>
</organism>
<keyword evidence="4" id="KW-1185">Reference proteome</keyword>
<evidence type="ECO:0000313" key="4">
    <source>
        <dbReference type="Proteomes" id="UP001238603"/>
    </source>
</evidence>
<proteinExistence type="predicted"/>
<feature type="signal peptide" evidence="1">
    <location>
        <begin position="1"/>
        <end position="21"/>
    </location>
</feature>
<comment type="caution">
    <text evidence="3">The sequence shown here is derived from an EMBL/GenBank/DDBJ whole genome shotgun (WGS) entry which is preliminary data.</text>
</comment>
<gene>
    <name evidence="3" type="ORF">QRD43_08800</name>
</gene>
<protein>
    <submittedName>
        <fullName evidence="3">PEP-CTERM sorting domain-containing protein</fullName>
    </submittedName>
</protein>
<dbReference type="Proteomes" id="UP001238603">
    <property type="component" value="Unassembled WGS sequence"/>
</dbReference>
<dbReference type="EMBL" id="JASVDS010000002">
    <property type="protein sequence ID" value="MDL5032008.1"/>
    <property type="molecule type" value="Genomic_DNA"/>
</dbReference>